<evidence type="ECO:0000313" key="2">
    <source>
        <dbReference type="EMBL" id="ADE43456.1"/>
    </source>
</evidence>
<dbReference type="RefSeq" id="YP_003714739.1">
    <property type="nucleotide sequence ID" value="NC_014229.1"/>
</dbReference>
<organism evidence="2 3">
    <name type="scientific">Streptomyces phage phiSASD1</name>
    <dbReference type="NCBI Taxonomy" id="747763"/>
    <lineage>
        <taxon>Viruses</taxon>
        <taxon>Duplodnaviria</taxon>
        <taxon>Heunggongvirae</taxon>
        <taxon>Uroviricota</taxon>
        <taxon>Caudoviricetes</taxon>
        <taxon>Sasdunavirus</taxon>
        <taxon>Sasdunavirus SASD1</taxon>
    </lineage>
</organism>
<name>D7NW58_9CAUD</name>
<feature type="compositionally biased region" description="Basic residues" evidence="1">
    <location>
        <begin position="112"/>
        <end position="122"/>
    </location>
</feature>
<sequence length="122" mass="13884">MASGLRGMRTAIARLRLIPRRVNEARTEALREWAQELEKTAKDLAPVRKGTLRDSIEAKVNASTGRAWVQIAPGKAREYAYYVEKGTSKMQDQPFMGPATQIHRRTGERAMRRAAPRHLGRW</sequence>
<dbReference type="EMBL" id="GQ379227">
    <property type="protein sequence ID" value="ADE43456.1"/>
    <property type="molecule type" value="Genomic_DNA"/>
</dbReference>
<reference evidence="2 3" key="1">
    <citation type="journal article" date="2010" name="Virology">
        <title>Complete genomic sequence analysis of the temperate bacteriophage phiSASD1 of Streptomyces avermitilis.</title>
        <authorList>
            <person name="Wang S."/>
            <person name="Qiao X."/>
            <person name="Liu X."/>
            <person name="Zhang X."/>
            <person name="Wang C."/>
            <person name="Zhao X."/>
            <person name="Chen Z."/>
            <person name="Wen Y."/>
            <person name="Song Y."/>
        </authorList>
    </citation>
    <scope>NUCLEOTIDE SEQUENCE [LARGE SCALE GENOMIC DNA]</scope>
</reference>
<dbReference type="KEGG" id="vg:9284669"/>
<dbReference type="InterPro" id="IPR010064">
    <property type="entry name" value="HK97-gp10_tail"/>
</dbReference>
<evidence type="ECO:0000313" key="3">
    <source>
        <dbReference type="Proteomes" id="UP000000384"/>
    </source>
</evidence>
<dbReference type="Proteomes" id="UP000000384">
    <property type="component" value="Segment"/>
</dbReference>
<keyword evidence="3" id="KW-1185">Reference proteome</keyword>
<evidence type="ECO:0000256" key="1">
    <source>
        <dbReference type="SAM" id="MobiDB-lite"/>
    </source>
</evidence>
<dbReference type="NCBIfam" id="TIGR01725">
    <property type="entry name" value="phge_HK97_gp10"/>
    <property type="match status" value="1"/>
</dbReference>
<dbReference type="GeneID" id="9284669"/>
<accession>D7NW58</accession>
<dbReference type="Pfam" id="PF04883">
    <property type="entry name" value="HK97-gp10_like"/>
    <property type="match status" value="1"/>
</dbReference>
<proteinExistence type="predicted"/>
<protein>
    <submittedName>
        <fullName evidence="2">Gp32</fullName>
    </submittedName>
</protein>
<gene>
    <name evidence="2" type="primary">32</name>
    <name evidence="2" type="ORF">phiSA1p12</name>
</gene>
<feature type="region of interest" description="Disordered" evidence="1">
    <location>
        <begin position="90"/>
        <end position="122"/>
    </location>
</feature>
<dbReference type="OrthoDB" id="25685at10239"/>